<dbReference type="InterPro" id="IPR001789">
    <property type="entry name" value="Sig_transdc_resp-reg_receiver"/>
</dbReference>
<evidence type="ECO:0000256" key="12">
    <source>
        <dbReference type="ARBA" id="ARBA00023136"/>
    </source>
</evidence>
<dbReference type="CDD" id="cd17546">
    <property type="entry name" value="REC_hyHK_CKI1_RcsC-like"/>
    <property type="match status" value="1"/>
</dbReference>
<dbReference type="EC" id="2.7.13.3" evidence="3"/>
<name>A0A8H5U3V7_FUSHE</name>
<feature type="region of interest" description="Disordered" evidence="15">
    <location>
        <begin position="312"/>
        <end position="359"/>
    </location>
</feature>
<comment type="catalytic activity">
    <reaction evidence="1">
        <text>ATP + protein L-histidine = ADP + protein N-phospho-L-histidine.</text>
        <dbReference type="EC" id="2.7.13.3"/>
    </reaction>
</comment>
<keyword evidence="4" id="KW-1003">Cell membrane</keyword>
<evidence type="ECO:0000256" key="10">
    <source>
        <dbReference type="ARBA" id="ARBA00022840"/>
    </source>
</evidence>
<keyword evidence="10" id="KW-0067">ATP-binding</keyword>
<dbReference type="NCBIfam" id="TIGR00229">
    <property type="entry name" value="sensory_box"/>
    <property type="match status" value="1"/>
</dbReference>
<dbReference type="SMART" id="SM00091">
    <property type="entry name" value="PAS"/>
    <property type="match status" value="2"/>
</dbReference>
<evidence type="ECO:0000256" key="9">
    <source>
        <dbReference type="ARBA" id="ARBA00022777"/>
    </source>
</evidence>
<dbReference type="CDD" id="cd00082">
    <property type="entry name" value="HisKA"/>
    <property type="match status" value="1"/>
</dbReference>
<dbReference type="InterPro" id="IPR003661">
    <property type="entry name" value="HisK_dim/P_dom"/>
</dbReference>
<dbReference type="SUPFAM" id="SSF52172">
    <property type="entry name" value="CheY-like"/>
    <property type="match status" value="1"/>
</dbReference>
<dbReference type="GO" id="GO:0005886">
    <property type="term" value="C:plasma membrane"/>
    <property type="evidence" value="ECO:0007669"/>
    <property type="project" value="UniProtKB-SubCell"/>
</dbReference>
<keyword evidence="11" id="KW-1133">Transmembrane helix</keyword>
<dbReference type="InterPro" id="IPR013655">
    <property type="entry name" value="PAS_fold_3"/>
</dbReference>
<dbReference type="CDD" id="cd16922">
    <property type="entry name" value="HATPase_EvgS-ArcB-TorS-like"/>
    <property type="match status" value="1"/>
</dbReference>
<dbReference type="FunFam" id="3.30.565.10:FF:000010">
    <property type="entry name" value="Sensor histidine kinase RcsC"/>
    <property type="match status" value="1"/>
</dbReference>
<comment type="subcellular location">
    <subcellularLocation>
        <location evidence="2">Cell membrane</location>
        <topology evidence="2">Multi-pass membrane protein</topology>
    </subcellularLocation>
</comment>
<comment type="caution">
    <text evidence="19">The sequence shown here is derived from an EMBL/GenBank/DDBJ whole genome shotgun (WGS) entry which is preliminary data.</text>
</comment>
<dbReference type="GO" id="GO:0009927">
    <property type="term" value="F:histidine phosphotransfer kinase activity"/>
    <property type="evidence" value="ECO:0007669"/>
    <property type="project" value="TreeGrafter"/>
</dbReference>
<evidence type="ECO:0000256" key="8">
    <source>
        <dbReference type="ARBA" id="ARBA00022741"/>
    </source>
</evidence>
<dbReference type="Pfam" id="PF08447">
    <property type="entry name" value="PAS_3"/>
    <property type="match status" value="1"/>
</dbReference>
<dbReference type="SMART" id="SM00388">
    <property type="entry name" value="HisKA"/>
    <property type="match status" value="1"/>
</dbReference>
<evidence type="ECO:0000259" key="16">
    <source>
        <dbReference type="PROSITE" id="PS50109"/>
    </source>
</evidence>
<dbReference type="InterPro" id="IPR000014">
    <property type="entry name" value="PAS"/>
</dbReference>
<evidence type="ECO:0000256" key="15">
    <source>
        <dbReference type="SAM" id="MobiDB-lite"/>
    </source>
</evidence>
<evidence type="ECO:0000256" key="11">
    <source>
        <dbReference type="ARBA" id="ARBA00022989"/>
    </source>
</evidence>
<dbReference type="GO" id="GO:0005524">
    <property type="term" value="F:ATP binding"/>
    <property type="evidence" value="ECO:0007669"/>
    <property type="project" value="UniProtKB-KW"/>
</dbReference>
<feature type="modified residue" description="4-aspartylphosphate" evidence="13">
    <location>
        <position position="1159"/>
    </location>
</feature>
<dbReference type="Gene3D" id="3.30.450.20">
    <property type="entry name" value="PAS domain"/>
    <property type="match status" value="2"/>
</dbReference>
<dbReference type="Pfam" id="PF02518">
    <property type="entry name" value="HATPase_c"/>
    <property type="match status" value="1"/>
</dbReference>
<dbReference type="FunFam" id="3.30.450.20:FF:000099">
    <property type="entry name" value="Sensory box sensor histidine kinase"/>
    <property type="match status" value="1"/>
</dbReference>
<evidence type="ECO:0000259" key="18">
    <source>
        <dbReference type="PROSITE" id="PS50112"/>
    </source>
</evidence>
<dbReference type="PANTHER" id="PTHR43047">
    <property type="entry name" value="TWO-COMPONENT HISTIDINE PROTEIN KINASE"/>
    <property type="match status" value="1"/>
</dbReference>
<dbReference type="Pfam" id="PF00512">
    <property type="entry name" value="HisKA"/>
    <property type="match status" value="1"/>
</dbReference>
<dbReference type="SUPFAM" id="SSF55785">
    <property type="entry name" value="PYP-like sensor domain (PAS domain)"/>
    <property type="match status" value="1"/>
</dbReference>
<feature type="domain" description="PAS" evidence="18">
    <location>
        <begin position="506"/>
        <end position="576"/>
    </location>
</feature>
<dbReference type="Gene3D" id="3.40.50.2300">
    <property type="match status" value="1"/>
</dbReference>
<evidence type="ECO:0000313" key="19">
    <source>
        <dbReference type="EMBL" id="KAF5680817.1"/>
    </source>
</evidence>
<feature type="compositionally biased region" description="Polar residues" evidence="15">
    <location>
        <begin position="316"/>
        <end position="334"/>
    </location>
</feature>
<evidence type="ECO:0000256" key="2">
    <source>
        <dbReference type="ARBA" id="ARBA00004651"/>
    </source>
</evidence>
<feature type="domain" description="Histidine kinase" evidence="16">
    <location>
        <begin position="803"/>
        <end position="1026"/>
    </location>
</feature>
<feature type="region of interest" description="Disordered" evidence="15">
    <location>
        <begin position="192"/>
        <end position="233"/>
    </location>
</feature>
<reference evidence="19 20" key="1">
    <citation type="submission" date="2020-05" db="EMBL/GenBank/DDBJ databases">
        <title>Identification and distribution of gene clusters putatively required for synthesis of sphingolipid metabolism inhibitors in phylogenetically diverse species of the filamentous fungus Fusarium.</title>
        <authorList>
            <person name="Kim H.-S."/>
            <person name="Busman M."/>
            <person name="Brown D.W."/>
            <person name="Divon H."/>
            <person name="Uhlig S."/>
            <person name="Proctor R.H."/>
        </authorList>
    </citation>
    <scope>NUCLEOTIDE SEQUENCE [LARGE SCALE GENOMIC DNA]</scope>
    <source>
        <strain evidence="19 20">NRRL 20693</strain>
    </source>
</reference>
<evidence type="ECO:0000313" key="20">
    <source>
        <dbReference type="Proteomes" id="UP000567885"/>
    </source>
</evidence>
<keyword evidence="14" id="KW-0175">Coiled coil</keyword>
<accession>A0A8H5U3V7</accession>
<keyword evidence="9 19" id="KW-0418">Kinase</keyword>
<feature type="region of interest" description="Disordered" evidence="15">
    <location>
        <begin position="1062"/>
        <end position="1098"/>
    </location>
</feature>
<feature type="domain" description="Response regulatory" evidence="17">
    <location>
        <begin position="1104"/>
        <end position="1230"/>
    </location>
</feature>
<dbReference type="PROSITE" id="PS50109">
    <property type="entry name" value="HIS_KIN"/>
    <property type="match status" value="1"/>
</dbReference>
<evidence type="ECO:0000256" key="14">
    <source>
        <dbReference type="SAM" id="Coils"/>
    </source>
</evidence>
<dbReference type="SMART" id="SM00086">
    <property type="entry name" value="PAC"/>
    <property type="match status" value="1"/>
</dbReference>
<gene>
    <name evidence="19" type="ORF">FHETE_205</name>
</gene>
<evidence type="ECO:0000259" key="17">
    <source>
        <dbReference type="PROSITE" id="PS50110"/>
    </source>
</evidence>
<dbReference type="FunFam" id="1.10.287.130:FF:000003">
    <property type="entry name" value="Histidine kinase"/>
    <property type="match status" value="1"/>
</dbReference>
<dbReference type="InterPro" id="IPR011006">
    <property type="entry name" value="CheY-like_superfamily"/>
</dbReference>
<keyword evidence="6" id="KW-0808">Transferase</keyword>
<feature type="region of interest" description="Disordered" evidence="15">
    <location>
        <begin position="1258"/>
        <end position="1369"/>
    </location>
</feature>
<dbReference type="Proteomes" id="UP000567885">
    <property type="component" value="Unassembled WGS sequence"/>
</dbReference>
<evidence type="ECO:0000256" key="3">
    <source>
        <dbReference type="ARBA" id="ARBA00012438"/>
    </source>
</evidence>
<feature type="compositionally biased region" description="Polar residues" evidence="15">
    <location>
        <begin position="1343"/>
        <end position="1354"/>
    </location>
</feature>
<dbReference type="InterPro" id="IPR004358">
    <property type="entry name" value="Sig_transdc_His_kin-like_C"/>
</dbReference>
<evidence type="ECO:0000256" key="6">
    <source>
        <dbReference type="ARBA" id="ARBA00022679"/>
    </source>
</evidence>
<evidence type="ECO:0000256" key="1">
    <source>
        <dbReference type="ARBA" id="ARBA00000085"/>
    </source>
</evidence>
<dbReference type="GO" id="GO:0000155">
    <property type="term" value="F:phosphorelay sensor kinase activity"/>
    <property type="evidence" value="ECO:0007669"/>
    <property type="project" value="InterPro"/>
</dbReference>
<dbReference type="SUPFAM" id="SSF47384">
    <property type="entry name" value="Homodimeric domain of signal transducing histidine kinase"/>
    <property type="match status" value="1"/>
</dbReference>
<keyword evidence="7" id="KW-0812">Transmembrane</keyword>
<sequence>MSPPEQTRDSSQTRAIRPAATVHDTGFPLALSEPHHNHIQAPIPTAADHARPRAPFELANDIKSQDGTPRPFMGGRFLRDFGDASRSPTQSPFRLAMPSMSPGQLAFSAMQYLPVPTLVLNNLKTVVLANEAMGRMLGILAEDSDEEDSLPIVERLRGQTLSQVGVDILQDGQPVWATWEAFLDSQVDEMGVRTAKRDSRRPSQSGGDATPTASTMPIPERCPSPPARKPQDSVVEVVITRKGNSKAAFDPRLKSKESGRQVYAKMIITIWELEDHQTFFTLTFTSTESPSSTLHSTKKSIARPSILEAAERKSITHSNPPSVASSRDSNSPSFHSPGVVTMSSSPFPPMGPPSYATHSSTPSLLQKMLLMKDALLNNTQMPIVAMWKDGSVTFPNTAARKLFEKEAPLDTSVNGFDLMKYWHIFTEDFSERLSMDEMPICKLLKTEKPFTGLRVGMYDENKSKRVYDVLGEAIRDDSTGEFLAGVVTGRDVTVMTEEMTQIKERDEERFKLICDTMPQLVWTATPDGLVDFWNTRFYTYTGLSPENSLGKSWVNAFHPDDLVEANRRWRHSLATGESYMTEYRCQSKDGDWRWFLGRALPQRNKETGEVETWFGTCTDVHEGIQTKMTAKRTRQQLLSVIAHSHVTIFTVDPNRNVTMLEGALIWNNTHEENHDGTRWFIGENMYTVFNRLTAQLADGERPAFLEPIEDLLDGKATEDLKEHGIDDRWYRTRFLPMFGKRSQEGNVTNDTYIEGVIGVIMDVTELKVREEALEKQSKEKRKAMANEAAAKEANRLKSQFLANMSHEIRTPITGVLGMAELLAGMELDEEQQEYVENIQSSATSLLTVINDILDFSKVESGRLDIEEVQFSLSHIVKEVGKMLQFAVERKNLDFQSDIGDGIENDLVVIGDPGRVRQILTNLLTNSIKFTNQGYVRFSVTAERETTESIEVRFTVEDSGIGIQEDVHKKLFQPFSQGDASTARRFGGTGLGLTICKNLLDLMHGRITLESNVGIGTCATFWIPFNKPSGPAEAGLANAGAIPDRLQSELSLSCNSSEYDQIIGTPPSLDGTYGNTSGSRRTRFGISSTSSPDQEMPASERAKVHVLVVEDNPINQKIATKTIGRLGFQVTAAWNGKEALEYLAGVQKGIKQKPDIILMDVQMPIIDGYKCTHLLRHHMPYKPLVQDVPIVAMTASAIQGDREKCTKAGMDDYLAKPVRGVILEKMLLRWCHARRRASSTPDPTASDCSAMSEHCDNADIPNVGIDDDDGMPSTSDDYNGSPITPRPLTNNGYQNEPSPFDSTAPPLQVRRPEGESEWSNRLQETKLIDAAGGSPSYHRRNSYHELQTGDSLTEENVNKLRNENQSTTHR</sequence>
<feature type="compositionally biased region" description="Polar residues" evidence="15">
    <location>
        <begin position="1286"/>
        <end position="1300"/>
    </location>
</feature>
<dbReference type="InterPro" id="IPR005467">
    <property type="entry name" value="His_kinase_dom"/>
</dbReference>
<dbReference type="Gene3D" id="3.30.565.10">
    <property type="entry name" value="Histidine kinase-like ATPase, C-terminal domain"/>
    <property type="match status" value="1"/>
</dbReference>
<evidence type="ECO:0000256" key="4">
    <source>
        <dbReference type="ARBA" id="ARBA00022475"/>
    </source>
</evidence>
<keyword evidence="5 13" id="KW-0597">Phosphoprotein</keyword>
<dbReference type="InterPro" id="IPR001610">
    <property type="entry name" value="PAC"/>
</dbReference>
<dbReference type="InterPro" id="IPR036097">
    <property type="entry name" value="HisK_dim/P_sf"/>
</dbReference>
<evidence type="ECO:0000256" key="13">
    <source>
        <dbReference type="PROSITE-ProRule" id="PRU00169"/>
    </source>
</evidence>
<dbReference type="SMART" id="SM00387">
    <property type="entry name" value="HATPase_c"/>
    <property type="match status" value="1"/>
</dbReference>
<organism evidence="19 20">
    <name type="scientific">Fusarium heterosporum</name>
    <dbReference type="NCBI Taxonomy" id="42747"/>
    <lineage>
        <taxon>Eukaryota</taxon>
        <taxon>Fungi</taxon>
        <taxon>Dikarya</taxon>
        <taxon>Ascomycota</taxon>
        <taxon>Pezizomycotina</taxon>
        <taxon>Sordariomycetes</taxon>
        <taxon>Hypocreomycetidae</taxon>
        <taxon>Hypocreales</taxon>
        <taxon>Nectriaceae</taxon>
        <taxon>Fusarium</taxon>
        <taxon>Fusarium heterosporum species complex</taxon>
    </lineage>
</organism>
<dbReference type="PANTHER" id="PTHR43047:SF74">
    <property type="entry name" value="HISTIDINE KINASE-RELATED"/>
    <property type="match status" value="1"/>
</dbReference>
<feature type="compositionally biased region" description="Polar residues" evidence="15">
    <location>
        <begin position="202"/>
        <end position="215"/>
    </location>
</feature>
<keyword evidence="12" id="KW-0472">Membrane</keyword>
<feature type="coiled-coil region" evidence="14">
    <location>
        <begin position="763"/>
        <end position="793"/>
    </location>
</feature>
<dbReference type="InterPro" id="IPR036890">
    <property type="entry name" value="HATPase_C_sf"/>
</dbReference>
<protein>
    <recommendedName>
        <fullName evidence="3">histidine kinase</fullName>
        <ecNumber evidence="3">2.7.13.3</ecNumber>
    </recommendedName>
</protein>
<dbReference type="CDD" id="cd00130">
    <property type="entry name" value="PAS"/>
    <property type="match status" value="1"/>
</dbReference>
<dbReference type="SUPFAM" id="SSF55874">
    <property type="entry name" value="ATPase domain of HSP90 chaperone/DNA topoisomerase II/histidine kinase"/>
    <property type="match status" value="1"/>
</dbReference>
<dbReference type="SMART" id="SM00448">
    <property type="entry name" value="REC"/>
    <property type="match status" value="1"/>
</dbReference>
<dbReference type="InterPro" id="IPR035965">
    <property type="entry name" value="PAS-like_dom_sf"/>
</dbReference>
<keyword evidence="8" id="KW-0547">Nucleotide-binding</keyword>
<feature type="region of interest" description="Disordered" evidence="15">
    <location>
        <begin position="1"/>
        <end position="20"/>
    </location>
</feature>
<keyword evidence="20" id="KW-1185">Reference proteome</keyword>
<feature type="compositionally biased region" description="Polar residues" evidence="15">
    <location>
        <begin position="1072"/>
        <end position="1092"/>
    </location>
</feature>
<dbReference type="Pfam" id="PF00072">
    <property type="entry name" value="Response_reg"/>
    <property type="match status" value="1"/>
</dbReference>
<dbReference type="PRINTS" id="PR00344">
    <property type="entry name" value="BCTRLSENSOR"/>
</dbReference>
<evidence type="ECO:0000256" key="7">
    <source>
        <dbReference type="ARBA" id="ARBA00022692"/>
    </source>
</evidence>
<dbReference type="InterPro" id="IPR003594">
    <property type="entry name" value="HATPase_dom"/>
</dbReference>
<dbReference type="Gene3D" id="1.10.287.130">
    <property type="match status" value="1"/>
</dbReference>
<proteinExistence type="predicted"/>
<evidence type="ECO:0000256" key="5">
    <source>
        <dbReference type="ARBA" id="ARBA00022553"/>
    </source>
</evidence>
<dbReference type="EMBL" id="JAAGWQ010000003">
    <property type="protein sequence ID" value="KAF5680817.1"/>
    <property type="molecule type" value="Genomic_DNA"/>
</dbReference>
<dbReference type="PROSITE" id="PS50110">
    <property type="entry name" value="RESPONSE_REGULATORY"/>
    <property type="match status" value="1"/>
</dbReference>
<dbReference type="OrthoDB" id="60033at2759"/>
<dbReference type="PROSITE" id="PS50112">
    <property type="entry name" value="PAS"/>
    <property type="match status" value="1"/>
</dbReference>